<evidence type="ECO:0000313" key="2">
    <source>
        <dbReference type="Proteomes" id="UP001317963"/>
    </source>
</evidence>
<organism evidence="1 2">
    <name type="scientific">Candidatus Paraluminiphilus aquimaris</name>
    <dbReference type="NCBI Taxonomy" id="2518994"/>
    <lineage>
        <taxon>Bacteria</taxon>
        <taxon>Pseudomonadati</taxon>
        <taxon>Pseudomonadota</taxon>
        <taxon>Gammaproteobacteria</taxon>
        <taxon>Cellvibrionales</taxon>
        <taxon>Halieaceae</taxon>
        <taxon>Candidatus Paraluminiphilus</taxon>
    </lineage>
</organism>
<gene>
    <name evidence="1" type="ORF">E0F26_11255</name>
</gene>
<sequence length="127" mass="13546">MTKTLIRILGISILTIGCTSGPGLVTGYTRPPIEDYRTVRVLGRLPQGAETIAAVKASSDSGFSRARNLDHTINELKKKAARLGANAIVITQRDSPSQMGTAQTSGGGLVVTNNERERLKAIAIWVD</sequence>
<dbReference type="Proteomes" id="UP001317963">
    <property type="component" value="Chromosome"/>
</dbReference>
<evidence type="ECO:0000313" key="1">
    <source>
        <dbReference type="EMBL" id="UZP75274.1"/>
    </source>
</evidence>
<dbReference type="EMBL" id="CP036501">
    <property type="protein sequence ID" value="UZP75274.1"/>
    <property type="molecule type" value="Genomic_DNA"/>
</dbReference>
<protein>
    <recommendedName>
        <fullName evidence="3">DUF4156 domain-containing protein</fullName>
    </recommendedName>
</protein>
<proteinExistence type="predicted"/>
<keyword evidence="2" id="KW-1185">Reference proteome</keyword>
<dbReference type="PROSITE" id="PS51257">
    <property type="entry name" value="PROKAR_LIPOPROTEIN"/>
    <property type="match status" value="1"/>
</dbReference>
<accession>A0ABY6Q7K1</accession>
<evidence type="ECO:0008006" key="3">
    <source>
        <dbReference type="Google" id="ProtNLM"/>
    </source>
</evidence>
<reference evidence="1 2" key="1">
    <citation type="submission" date="2019-02" db="EMBL/GenBank/DDBJ databases">
        <title>Halieaceae_genomes.</title>
        <authorList>
            <person name="Li S.-H."/>
        </authorList>
    </citation>
    <scope>NUCLEOTIDE SEQUENCE [LARGE SCALE GENOMIC DNA]</scope>
    <source>
        <strain evidence="1 2">JH123</strain>
    </source>
</reference>
<name>A0ABY6Q7K1_9GAMM</name>